<dbReference type="InterPro" id="IPR031127">
    <property type="entry name" value="E3_UB_ligase_RBR"/>
</dbReference>
<proteinExistence type="predicted"/>
<dbReference type="PROSITE" id="PS51873">
    <property type="entry name" value="TRIAD"/>
    <property type="match status" value="1"/>
</dbReference>
<dbReference type="SUPFAM" id="SSF57850">
    <property type="entry name" value="RING/U-box"/>
    <property type="match status" value="3"/>
</dbReference>
<keyword evidence="3" id="KW-0808">Transferase</keyword>
<dbReference type="EMBL" id="CAJOBI010010363">
    <property type="protein sequence ID" value="CAF4153202.1"/>
    <property type="molecule type" value="Genomic_DNA"/>
</dbReference>
<dbReference type="Pfam" id="PF01485">
    <property type="entry name" value="IBR"/>
    <property type="match status" value="1"/>
</dbReference>
<evidence type="ECO:0000256" key="3">
    <source>
        <dbReference type="ARBA" id="ARBA00022679"/>
    </source>
</evidence>
<dbReference type="GO" id="GO:0008270">
    <property type="term" value="F:zinc ion binding"/>
    <property type="evidence" value="ECO:0007669"/>
    <property type="project" value="UniProtKB-KW"/>
</dbReference>
<organism evidence="10 12">
    <name type="scientific">Rotaria magnacalcarata</name>
    <dbReference type="NCBI Taxonomy" id="392030"/>
    <lineage>
        <taxon>Eukaryota</taxon>
        <taxon>Metazoa</taxon>
        <taxon>Spiralia</taxon>
        <taxon>Gnathifera</taxon>
        <taxon>Rotifera</taxon>
        <taxon>Eurotatoria</taxon>
        <taxon>Bdelloidea</taxon>
        <taxon>Philodinida</taxon>
        <taxon>Philodinidae</taxon>
        <taxon>Rotaria</taxon>
    </lineage>
</organism>
<dbReference type="PANTHER" id="PTHR11685">
    <property type="entry name" value="RBR FAMILY RING FINGER AND IBR DOMAIN-CONTAINING"/>
    <property type="match status" value="1"/>
</dbReference>
<evidence type="ECO:0000313" key="10">
    <source>
        <dbReference type="EMBL" id="CAF2026328.1"/>
    </source>
</evidence>
<reference evidence="10" key="1">
    <citation type="submission" date="2021-02" db="EMBL/GenBank/DDBJ databases">
        <authorList>
            <person name="Nowell W R."/>
        </authorList>
    </citation>
    <scope>NUCLEOTIDE SEQUENCE</scope>
</reference>
<keyword evidence="5" id="KW-0677">Repeat</keyword>
<keyword evidence="7" id="KW-0833">Ubl conjugation pathway</keyword>
<dbReference type="EMBL" id="CAJNRE010003602">
    <property type="protein sequence ID" value="CAF2026328.1"/>
    <property type="molecule type" value="Genomic_DNA"/>
</dbReference>
<dbReference type="CDD" id="cd20336">
    <property type="entry name" value="Rcat_RBR"/>
    <property type="match status" value="1"/>
</dbReference>
<dbReference type="CDD" id="cd20335">
    <property type="entry name" value="BRcat_RBR"/>
    <property type="match status" value="1"/>
</dbReference>
<dbReference type="Proteomes" id="UP000663824">
    <property type="component" value="Unassembled WGS sequence"/>
</dbReference>
<dbReference type="InterPro" id="IPR002867">
    <property type="entry name" value="IBR_dom"/>
</dbReference>
<accession>A0A816N150</accession>
<dbReference type="GO" id="GO:0016567">
    <property type="term" value="P:protein ubiquitination"/>
    <property type="evidence" value="ECO:0007669"/>
    <property type="project" value="InterPro"/>
</dbReference>
<dbReference type="Pfam" id="PF22191">
    <property type="entry name" value="IBR_1"/>
    <property type="match status" value="1"/>
</dbReference>
<evidence type="ECO:0000313" key="11">
    <source>
        <dbReference type="EMBL" id="CAF4153202.1"/>
    </source>
</evidence>
<dbReference type="InterPro" id="IPR044066">
    <property type="entry name" value="TRIAD_supradom"/>
</dbReference>
<dbReference type="AlphaFoldDB" id="A0A816N150"/>
<comment type="catalytic activity">
    <reaction evidence="1">
        <text>[E2 ubiquitin-conjugating enzyme]-S-ubiquitinyl-L-cysteine + [acceptor protein]-L-lysine = [E2 ubiquitin-conjugating enzyme]-L-cysteine + [acceptor protein]-N(6)-ubiquitinyl-L-lysine.</text>
        <dbReference type="EC" id="2.3.2.31"/>
    </reaction>
</comment>
<evidence type="ECO:0000256" key="6">
    <source>
        <dbReference type="ARBA" id="ARBA00022771"/>
    </source>
</evidence>
<evidence type="ECO:0000256" key="2">
    <source>
        <dbReference type="ARBA" id="ARBA00012251"/>
    </source>
</evidence>
<keyword evidence="6" id="KW-0863">Zinc-finger</keyword>
<comment type="caution">
    <text evidence="10">The sequence shown here is derived from an EMBL/GenBank/DDBJ whole genome shotgun (WGS) entry which is preliminary data.</text>
</comment>
<keyword evidence="8" id="KW-0862">Zinc</keyword>
<dbReference type="Proteomes" id="UP000676336">
    <property type="component" value="Unassembled WGS sequence"/>
</dbReference>
<dbReference type="InterPro" id="IPR013083">
    <property type="entry name" value="Znf_RING/FYVE/PHD"/>
</dbReference>
<evidence type="ECO:0000256" key="1">
    <source>
        <dbReference type="ARBA" id="ARBA00001798"/>
    </source>
</evidence>
<evidence type="ECO:0000256" key="4">
    <source>
        <dbReference type="ARBA" id="ARBA00022723"/>
    </source>
</evidence>
<evidence type="ECO:0000256" key="5">
    <source>
        <dbReference type="ARBA" id="ARBA00022737"/>
    </source>
</evidence>
<dbReference type="Gene3D" id="1.20.120.1750">
    <property type="match status" value="1"/>
</dbReference>
<dbReference type="EC" id="2.3.2.31" evidence="2"/>
<protein>
    <recommendedName>
        <fullName evidence="2">RBR-type E3 ubiquitin transferase</fullName>
        <ecNumber evidence="2">2.3.2.31</ecNumber>
    </recommendedName>
</protein>
<dbReference type="Gene3D" id="3.30.40.10">
    <property type="entry name" value="Zinc/RING finger domain, C3HC4 (zinc finger)"/>
    <property type="match status" value="1"/>
</dbReference>
<feature type="domain" description="RING-type" evidence="9">
    <location>
        <begin position="47"/>
        <end position="268"/>
    </location>
</feature>
<evidence type="ECO:0000313" key="12">
    <source>
        <dbReference type="Proteomes" id="UP000663824"/>
    </source>
</evidence>
<name>A0A816N150_9BILA</name>
<keyword evidence="4" id="KW-0479">Metal-binding</keyword>
<dbReference type="GO" id="GO:0061630">
    <property type="term" value="F:ubiquitin protein ligase activity"/>
    <property type="evidence" value="ECO:0007669"/>
    <property type="project" value="UniProtKB-EC"/>
</dbReference>
<sequence>MQCEECKTKLLSTDYAVIDNKHYCFNCLPTKLSSIRPTESSSKQKIPTKQCQVCFDDKPKQNFARSYSSRCLHTERSICDNCVYQHVKQAFGKMCTDDIRCPELNCEVTFRYQPVQKILSNNKDRKLQEKYDQFVLHRQLERMREFIWCAHGCGMGQLNEGGNRNNIVTCVKCYKKTCFVHKTEWHAGQTCADFDAVKNPQVHASQCWIAQNCKKCPKCSSRIEKADGCDHMTCAVCRYEFCWSCLANYNAIRREGNHRHESSCKHYAAYPS</sequence>
<gene>
    <name evidence="10" type="ORF">MBJ925_LOCUS9539</name>
    <name evidence="11" type="ORF">SMN809_LOCUS19859</name>
</gene>
<evidence type="ECO:0000256" key="7">
    <source>
        <dbReference type="ARBA" id="ARBA00022786"/>
    </source>
</evidence>
<evidence type="ECO:0000256" key="8">
    <source>
        <dbReference type="ARBA" id="ARBA00022833"/>
    </source>
</evidence>
<evidence type="ECO:0000259" key="9">
    <source>
        <dbReference type="PROSITE" id="PS51873"/>
    </source>
</evidence>
<dbReference type="SMART" id="SM00647">
    <property type="entry name" value="IBR"/>
    <property type="match status" value="2"/>
</dbReference>